<dbReference type="RefSeq" id="WP_124693542.1">
    <property type="nucleotide sequence ID" value="NZ_JBHUFE010000016.1"/>
</dbReference>
<gene>
    <name evidence="4" type="ORF">EH198_00160</name>
</gene>
<dbReference type="OrthoDB" id="25666at2"/>
<dbReference type="PANTHER" id="PTHR37302">
    <property type="entry name" value="SLR1116 PROTEIN"/>
    <property type="match status" value="1"/>
</dbReference>
<dbReference type="Proteomes" id="UP000282529">
    <property type="component" value="Unassembled WGS sequence"/>
</dbReference>
<evidence type="ECO:0000256" key="3">
    <source>
        <dbReference type="PIRSR" id="PIRSR607837-1"/>
    </source>
</evidence>
<name>A0A3N9PBC6_9BACL</name>
<evidence type="ECO:0000313" key="4">
    <source>
        <dbReference type="EMBL" id="RQW12885.1"/>
    </source>
</evidence>
<accession>A0A3N9PBC6</accession>
<dbReference type="Gene3D" id="1.20.120.450">
    <property type="entry name" value="dinb family like domain"/>
    <property type="match status" value="1"/>
</dbReference>
<dbReference type="InterPro" id="IPR007837">
    <property type="entry name" value="DinB"/>
</dbReference>
<dbReference type="SUPFAM" id="SSF109854">
    <property type="entry name" value="DinB/YfiT-like putative metalloenzymes"/>
    <property type="match status" value="1"/>
</dbReference>
<dbReference type="AlphaFoldDB" id="A0A3N9PBC6"/>
<keyword evidence="5" id="KW-1185">Reference proteome</keyword>
<evidence type="ECO:0000256" key="1">
    <source>
        <dbReference type="ARBA" id="ARBA00008635"/>
    </source>
</evidence>
<dbReference type="EMBL" id="RQPI01000001">
    <property type="protein sequence ID" value="RQW12885.1"/>
    <property type="molecule type" value="Genomic_DNA"/>
</dbReference>
<dbReference type="Pfam" id="PF05163">
    <property type="entry name" value="DinB"/>
    <property type="match status" value="1"/>
</dbReference>
<proteinExistence type="inferred from homology"/>
<dbReference type="PANTHER" id="PTHR37302:SF3">
    <property type="entry name" value="DAMAGE-INDUCIBLE PROTEIN DINB"/>
    <property type="match status" value="1"/>
</dbReference>
<comment type="similarity">
    <text evidence="1">Belongs to the DinB family.</text>
</comment>
<dbReference type="GO" id="GO:0046872">
    <property type="term" value="F:metal ion binding"/>
    <property type="evidence" value="ECO:0007669"/>
    <property type="project" value="UniProtKB-KW"/>
</dbReference>
<organism evidence="4 5">
    <name type="scientific">Paenibacillus rhizophilus</name>
    <dbReference type="NCBI Taxonomy" id="1850366"/>
    <lineage>
        <taxon>Bacteria</taxon>
        <taxon>Bacillati</taxon>
        <taxon>Bacillota</taxon>
        <taxon>Bacilli</taxon>
        <taxon>Bacillales</taxon>
        <taxon>Paenibacillaceae</taxon>
        <taxon>Paenibacillus</taxon>
    </lineage>
</organism>
<protein>
    <submittedName>
        <fullName evidence="4">DUF664 domain-containing protein</fullName>
    </submittedName>
</protein>
<feature type="binding site" evidence="3">
    <location>
        <position position="126"/>
    </location>
    <ligand>
        <name>a divalent metal cation</name>
        <dbReference type="ChEBI" id="CHEBI:60240"/>
    </ligand>
</feature>
<keyword evidence="2 3" id="KW-0479">Metal-binding</keyword>
<evidence type="ECO:0000256" key="2">
    <source>
        <dbReference type="ARBA" id="ARBA00022723"/>
    </source>
</evidence>
<dbReference type="InterPro" id="IPR034660">
    <property type="entry name" value="DinB/YfiT-like"/>
</dbReference>
<reference evidence="4 5" key="1">
    <citation type="submission" date="2018-11" db="EMBL/GenBank/DDBJ databases">
        <title>Genome sequence of strain 7197.</title>
        <authorList>
            <person name="Gao J."/>
            <person name="Sun J."/>
        </authorList>
    </citation>
    <scope>NUCLEOTIDE SEQUENCE [LARGE SCALE GENOMIC DNA]</scope>
    <source>
        <strain evidence="4 5">7197</strain>
    </source>
</reference>
<feature type="binding site" evidence="3">
    <location>
        <position position="130"/>
    </location>
    <ligand>
        <name>a divalent metal cation</name>
        <dbReference type="ChEBI" id="CHEBI:60240"/>
    </ligand>
</feature>
<evidence type="ECO:0000313" key="5">
    <source>
        <dbReference type="Proteomes" id="UP000282529"/>
    </source>
</evidence>
<comment type="caution">
    <text evidence="4">The sequence shown here is derived from an EMBL/GenBank/DDBJ whole genome shotgun (WGS) entry which is preliminary data.</text>
</comment>
<feature type="binding site" evidence="3">
    <location>
        <position position="44"/>
    </location>
    <ligand>
        <name>a divalent metal cation</name>
        <dbReference type="ChEBI" id="CHEBI:60240"/>
    </ligand>
</feature>
<sequence>MEAWFSYNWMVREQWYEWCGELTEEELLCERTGGVGSILRTLFHIVDVEWSWIRSLQGKPDFQEDFEGYKTLEKVRKLDAEFRPEVETFVYAWDDNMETRIFRDPQPDGSVAVDAWGEVMRHMIAHQIHHLGQLSVWAREIGKRPVSANFIGKSLIKPEE</sequence>